<dbReference type="AlphaFoldDB" id="A0A7S7NYY5"/>
<dbReference type="SUPFAM" id="SSF46785">
    <property type="entry name" value="Winged helix' DNA-binding domain"/>
    <property type="match status" value="1"/>
</dbReference>
<evidence type="ECO:0000313" key="2">
    <source>
        <dbReference type="EMBL" id="QOY91799.1"/>
    </source>
</evidence>
<reference evidence="2 3" key="1">
    <citation type="submission" date="2020-10" db="EMBL/GenBank/DDBJ databases">
        <title>Complete genome sequence of Paludibaculum fermentans P105T, a facultatively anaerobic acidobacterium capable of dissimilatory Fe(III) reduction.</title>
        <authorList>
            <person name="Dedysh S.N."/>
            <person name="Beletsky A.V."/>
            <person name="Kulichevskaya I.S."/>
            <person name="Mardanov A.V."/>
            <person name="Ravin N.V."/>
        </authorList>
    </citation>
    <scope>NUCLEOTIDE SEQUENCE [LARGE SCALE GENOMIC DNA]</scope>
    <source>
        <strain evidence="2 3">P105</strain>
    </source>
</reference>
<evidence type="ECO:0000313" key="3">
    <source>
        <dbReference type="Proteomes" id="UP000593892"/>
    </source>
</evidence>
<keyword evidence="3" id="KW-1185">Reference proteome</keyword>
<feature type="domain" description="Transcription regulator PadR N-terminal" evidence="1">
    <location>
        <begin position="18"/>
        <end position="91"/>
    </location>
</feature>
<organism evidence="2 3">
    <name type="scientific">Paludibaculum fermentans</name>
    <dbReference type="NCBI Taxonomy" id="1473598"/>
    <lineage>
        <taxon>Bacteria</taxon>
        <taxon>Pseudomonadati</taxon>
        <taxon>Acidobacteriota</taxon>
        <taxon>Terriglobia</taxon>
        <taxon>Bryobacterales</taxon>
        <taxon>Bryobacteraceae</taxon>
        <taxon>Paludibaculum</taxon>
    </lineage>
</organism>
<name>A0A7S7NYY5_PALFE</name>
<evidence type="ECO:0000259" key="1">
    <source>
        <dbReference type="Pfam" id="PF03551"/>
    </source>
</evidence>
<dbReference type="EMBL" id="CP063849">
    <property type="protein sequence ID" value="QOY91799.1"/>
    <property type="molecule type" value="Genomic_DNA"/>
</dbReference>
<dbReference type="KEGG" id="pfer:IRI77_18205"/>
<dbReference type="PANTHER" id="PTHR33169">
    <property type="entry name" value="PADR-FAMILY TRANSCRIPTIONAL REGULATOR"/>
    <property type="match status" value="1"/>
</dbReference>
<dbReference type="NCBIfam" id="TIGR03433">
    <property type="entry name" value="padR_acidobact"/>
    <property type="match status" value="1"/>
</dbReference>
<dbReference type="InterPro" id="IPR052509">
    <property type="entry name" value="Metal_resp_DNA-bind_regulator"/>
</dbReference>
<dbReference type="Gene3D" id="1.10.10.10">
    <property type="entry name" value="Winged helix-like DNA-binding domain superfamily/Winged helix DNA-binding domain"/>
    <property type="match status" value="1"/>
</dbReference>
<accession>A0A7S7NYY5</accession>
<dbReference type="InterPro" id="IPR005149">
    <property type="entry name" value="Tscrpt_reg_PadR_N"/>
</dbReference>
<dbReference type="InterPro" id="IPR036388">
    <property type="entry name" value="WH-like_DNA-bd_sf"/>
</dbReference>
<dbReference type="InterPro" id="IPR017799">
    <property type="entry name" value="Tscrpt_reg_PadR_acidobac-type"/>
</dbReference>
<dbReference type="PANTHER" id="PTHR33169:SF14">
    <property type="entry name" value="TRANSCRIPTIONAL REGULATOR RV3488"/>
    <property type="match status" value="1"/>
</dbReference>
<dbReference type="Pfam" id="PF03551">
    <property type="entry name" value="PadR"/>
    <property type="match status" value="1"/>
</dbReference>
<dbReference type="Proteomes" id="UP000593892">
    <property type="component" value="Chromosome"/>
</dbReference>
<dbReference type="InterPro" id="IPR036390">
    <property type="entry name" value="WH_DNA-bd_sf"/>
</dbReference>
<proteinExistence type="predicted"/>
<protein>
    <submittedName>
        <fullName evidence="2">PadR family transcriptional regulator</fullName>
    </submittedName>
</protein>
<sequence length="111" mass="12568">MPKSRNDKLQGTLTLLVLRTLASRGALHGYGLCEHIHTVSDELLQVEEGSLYPALHRMEQDGWITAEWLVTNKGRSAKFYSITARGQQQLADEEATWDRLTRGVGRVLRYS</sequence>
<gene>
    <name evidence="2" type="ORF">IRI77_18205</name>
</gene>
<dbReference type="RefSeq" id="WP_194453453.1">
    <property type="nucleotide sequence ID" value="NZ_CP063849.1"/>
</dbReference>